<evidence type="ECO:0000313" key="1">
    <source>
        <dbReference type="EMBL" id="TKG70752.1"/>
    </source>
</evidence>
<dbReference type="Gene3D" id="3.30.565.10">
    <property type="entry name" value="Histidine kinase-like ATPase, C-terminal domain"/>
    <property type="match status" value="1"/>
</dbReference>
<dbReference type="Proteomes" id="UP000309992">
    <property type="component" value="Unassembled WGS sequence"/>
</dbReference>
<evidence type="ECO:0000313" key="2">
    <source>
        <dbReference type="Proteomes" id="UP000309992"/>
    </source>
</evidence>
<gene>
    <name evidence="1" type="ORF">FCN18_14580</name>
</gene>
<dbReference type="RefSeq" id="WP_137095353.1">
    <property type="nucleotide sequence ID" value="NZ_SWMS01000007.1"/>
</dbReference>
<dbReference type="EMBL" id="SWMS01000007">
    <property type="protein sequence ID" value="TKG70752.1"/>
    <property type="molecule type" value="Genomic_DNA"/>
</dbReference>
<protein>
    <recommendedName>
        <fullName evidence="3">ATP-binding protein</fullName>
    </recommendedName>
</protein>
<dbReference type="InterPro" id="IPR036890">
    <property type="entry name" value="HATPase_C_sf"/>
</dbReference>
<name>A0ABY2S4N4_9PSEU</name>
<organism evidence="1 2">
    <name type="scientific">Prauserella endophytica</name>
    <dbReference type="NCBI Taxonomy" id="1592324"/>
    <lineage>
        <taxon>Bacteria</taxon>
        <taxon>Bacillati</taxon>
        <taxon>Actinomycetota</taxon>
        <taxon>Actinomycetes</taxon>
        <taxon>Pseudonocardiales</taxon>
        <taxon>Pseudonocardiaceae</taxon>
        <taxon>Prauserella</taxon>
        <taxon>Prauserella coralliicola group</taxon>
    </lineage>
</organism>
<reference evidence="1 2" key="1">
    <citation type="journal article" date="2015" name="Antonie Van Leeuwenhoek">
        <title>Prauserella endophytica sp. nov., an endophytic actinobacterium isolated from Tamarix taklamakanensis.</title>
        <authorList>
            <person name="Liu J.M."/>
            <person name="Habden X."/>
            <person name="Guo L."/>
            <person name="Tuo L."/>
            <person name="Jiang Z.K."/>
            <person name="Liu S.W."/>
            <person name="Liu X.F."/>
            <person name="Chen L."/>
            <person name="Li R.F."/>
            <person name="Zhang Y.Q."/>
            <person name="Sun C.H."/>
        </authorList>
    </citation>
    <scope>NUCLEOTIDE SEQUENCE [LARGE SCALE GENOMIC DNA]</scope>
    <source>
        <strain evidence="1 2">CGMCC 4.7182</strain>
    </source>
</reference>
<sequence>MAETDEAWADDTGWRAARVRDLPALRHRVRAMLSRYDHQLVTDAQLLVNELITLALTGASRSVRLRLSHAPGRRLRVELDRLATPVAARTPEERCGLELVRALAAVSGLDGGTGHTVRADFDLSAPSRRPVFPAQARVARAVS</sequence>
<evidence type="ECO:0008006" key="3">
    <source>
        <dbReference type="Google" id="ProtNLM"/>
    </source>
</evidence>
<accession>A0ABY2S4N4</accession>
<comment type="caution">
    <text evidence="1">The sequence shown here is derived from an EMBL/GenBank/DDBJ whole genome shotgun (WGS) entry which is preliminary data.</text>
</comment>
<keyword evidence="2" id="KW-1185">Reference proteome</keyword>
<proteinExistence type="predicted"/>